<organism evidence="1 2">
    <name type="scientific">Lactuca saligna</name>
    <name type="common">Willowleaf lettuce</name>
    <dbReference type="NCBI Taxonomy" id="75948"/>
    <lineage>
        <taxon>Eukaryota</taxon>
        <taxon>Viridiplantae</taxon>
        <taxon>Streptophyta</taxon>
        <taxon>Embryophyta</taxon>
        <taxon>Tracheophyta</taxon>
        <taxon>Spermatophyta</taxon>
        <taxon>Magnoliopsida</taxon>
        <taxon>eudicotyledons</taxon>
        <taxon>Gunneridae</taxon>
        <taxon>Pentapetalae</taxon>
        <taxon>asterids</taxon>
        <taxon>campanulids</taxon>
        <taxon>Asterales</taxon>
        <taxon>Asteraceae</taxon>
        <taxon>Cichorioideae</taxon>
        <taxon>Cichorieae</taxon>
        <taxon>Lactucinae</taxon>
        <taxon>Lactuca</taxon>
    </lineage>
</organism>
<sequence>MCTSKESSPYTPYVTPVELHRFSDIDFASMDKDGCYAFIEMFTGEKLIAYECGVILPMYVEHFGNSNNQEWLDKHKDKVVGNIEEEVLVGSG</sequence>
<accession>A0AA35ZY21</accession>
<gene>
    <name evidence="1" type="ORF">LSALG_LOCUS39609</name>
</gene>
<evidence type="ECO:0000313" key="2">
    <source>
        <dbReference type="Proteomes" id="UP001177003"/>
    </source>
</evidence>
<dbReference type="Proteomes" id="UP001177003">
    <property type="component" value="Chromosome 9"/>
</dbReference>
<dbReference type="AlphaFoldDB" id="A0AA35ZY21"/>
<name>A0AA35ZY21_LACSI</name>
<proteinExistence type="predicted"/>
<protein>
    <submittedName>
        <fullName evidence="1">Uncharacterized protein</fullName>
    </submittedName>
</protein>
<reference evidence="1" key="1">
    <citation type="submission" date="2023-04" db="EMBL/GenBank/DDBJ databases">
        <authorList>
            <person name="Vijverberg K."/>
            <person name="Xiong W."/>
            <person name="Schranz E."/>
        </authorList>
    </citation>
    <scope>NUCLEOTIDE SEQUENCE</scope>
</reference>
<dbReference type="EMBL" id="OX465085">
    <property type="protein sequence ID" value="CAI9301025.1"/>
    <property type="molecule type" value="Genomic_DNA"/>
</dbReference>
<keyword evidence="2" id="KW-1185">Reference proteome</keyword>
<evidence type="ECO:0000313" key="1">
    <source>
        <dbReference type="EMBL" id="CAI9301025.1"/>
    </source>
</evidence>